<protein>
    <recommendedName>
        <fullName evidence="10">Smr domain-containing protein</fullName>
    </recommendedName>
</protein>
<dbReference type="STRING" id="1925591.BI308_17190"/>
<evidence type="ECO:0000313" key="12">
    <source>
        <dbReference type="Proteomes" id="UP000183940"/>
    </source>
</evidence>
<evidence type="ECO:0000256" key="5">
    <source>
        <dbReference type="ARBA" id="ARBA00022801"/>
    </source>
</evidence>
<dbReference type="GO" id="GO:0004519">
    <property type="term" value="F:endonuclease activity"/>
    <property type="evidence" value="ECO:0007669"/>
    <property type="project" value="UniProtKB-KW"/>
</dbReference>
<keyword evidence="3" id="KW-0547">Nucleotide-binding</keyword>
<dbReference type="Proteomes" id="UP000183940">
    <property type="component" value="Unassembled WGS sequence"/>
</dbReference>
<dbReference type="PANTHER" id="PTHR35562">
    <property type="entry name" value="DNA ENDONUCLEASE SMRA-RELATED"/>
    <property type="match status" value="1"/>
</dbReference>
<gene>
    <name evidence="11" type="ORF">BI308_17190</name>
</gene>
<sequence length="146" mass="15947">MLQIDEDGQELTVRFGLMKMTVGLAEIESLDGKKAEVTTKEGSKKTATEKDKTPPPKPTAPVIQTSRNTLDIRGLRVVTAEAELDQGITKAYNANCTNVWIIHGKGTGKLREGVHEFLRNHPQVERFELADQKNGGTGVTIAHLIG</sequence>
<organism evidence="11 12">
    <name type="scientific">Roseofilum reptotaenium AO1-A</name>
    <dbReference type="NCBI Taxonomy" id="1925591"/>
    <lineage>
        <taxon>Bacteria</taxon>
        <taxon>Bacillati</taxon>
        <taxon>Cyanobacteriota</taxon>
        <taxon>Cyanophyceae</taxon>
        <taxon>Desertifilales</taxon>
        <taxon>Desertifilaceae</taxon>
        <taxon>Roseofilum</taxon>
    </lineage>
</organism>
<dbReference type="SUPFAM" id="SSF160443">
    <property type="entry name" value="SMR domain-like"/>
    <property type="match status" value="1"/>
</dbReference>
<dbReference type="GO" id="GO:0005524">
    <property type="term" value="F:ATP binding"/>
    <property type="evidence" value="ECO:0007669"/>
    <property type="project" value="UniProtKB-KW"/>
</dbReference>
<keyword evidence="1" id="KW-0540">Nuclease</keyword>
<evidence type="ECO:0000259" key="10">
    <source>
        <dbReference type="PROSITE" id="PS50828"/>
    </source>
</evidence>
<dbReference type="InterPro" id="IPR036063">
    <property type="entry name" value="Smr_dom_sf"/>
</dbReference>
<accession>A0A1L9QNS5</accession>
<dbReference type="GO" id="GO:0019843">
    <property type="term" value="F:rRNA binding"/>
    <property type="evidence" value="ECO:0007669"/>
    <property type="project" value="UniProtKB-KW"/>
</dbReference>
<evidence type="ECO:0000256" key="9">
    <source>
        <dbReference type="SAM" id="MobiDB-lite"/>
    </source>
</evidence>
<dbReference type="PROSITE" id="PS50828">
    <property type="entry name" value="SMR"/>
    <property type="match status" value="1"/>
</dbReference>
<feature type="region of interest" description="Disordered" evidence="9">
    <location>
        <begin position="32"/>
        <end position="63"/>
    </location>
</feature>
<keyword evidence="5" id="KW-0378">Hydrolase</keyword>
<dbReference type="EMBL" id="MLAW01000033">
    <property type="protein sequence ID" value="OJJ24320.1"/>
    <property type="molecule type" value="Genomic_DNA"/>
</dbReference>
<feature type="domain" description="Smr" evidence="10">
    <location>
        <begin position="70"/>
        <end position="145"/>
    </location>
</feature>
<evidence type="ECO:0000313" key="11">
    <source>
        <dbReference type="EMBL" id="OJJ24320.1"/>
    </source>
</evidence>
<dbReference type="Gene3D" id="3.30.1370.110">
    <property type="match status" value="1"/>
</dbReference>
<keyword evidence="2" id="KW-0699">rRNA-binding</keyword>
<keyword evidence="4" id="KW-0255">Endonuclease</keyword>
<keyword evidence="6" id="KW-0067">ATP-binding</keyword>
<proteinExistence type="predicted"/>
<evidence type="ECO:0000256" key="6">
    <source>
        <dbReference type="ARBA" id="ARBA00022840"/>
    </source>
</evidence>
<dbReference type="SMART" id="SM00463">
    <property type="entry name" value="SMR"/>
    <property type="match status" value="1"/>
</dbReference>
<keyword evidence="8" id="KW-0238">DNA-binding</keyword>
<evidence type="ECO:0000256" key="2">
    <source>
        <dbReference type="ARBA" id="ARBA00022730"/>
    </source>
</evidence>
<dbReference type="FunFam" id="3.30.1370.110:FF:000004">
    <property type="entry name" value="Endonuclease MutS2"/>
    <property type="match status" value="1"/>
</dbReference>
<evidence type="ECO:0000256" key="7">
    <source>
        <dbReference type="ARBA" id="ARBA00022884"/>
    </source>
</evidence>
<evidence type="ECO:0000256" key="3">
    <source>
        <dbReference type="ARBA" id="ARBA00022741"/>
    </source>
</evidence>
<keyword evidence="7" id="KW-0694">RNA-binding</keyword>
<name>A0A1L9QNS5_9CYAN</name>
<comment type="caution">
    <text evidence="11">The sequence shown here is derived from an EMBL/GenBank/DDBJ whole genome shotgun (WGS) entry which is preliminary data.</text>
</comment>
<dbReference type="GO" id="GO:0016787">
    <property type="term" value="F:hydrolase activity"/>
    <property type="evidence" value="ECO:0007669"/>
    <property type="project" value="UniProtKB-KW"/>
</dbReference>
<reference evidence="11" key="1">
    <citation type="submission" date="2016-10" db="EMBL/GenBank/DDBJ databases">
        <title>CRISPR-Cas defence system in Roseofilum reptotaenium: evidence of a bacteriophage-cyanobacterium arms race in the coral black band disease.</title>
        <authorList>
            <person name="Buerger P."/>
            <person name="Wood-Charlson E.M."/>
            <person name="Weynberg K.D."/>
            <person name="Willis B."/>
            <person name="Van Oppen M.J."/>
        </authorList>
    </citation>
    <scope>NUCLEOTIDE SEQUENCE [LARGE SCALE GENOMIC DNA]</scope>
    <source>
        <strain evidence="11">AO1-A</strain>
    </source>
</reference>
<dbReference type="Pfam" id="PF01713">
    <property type="entry name" value="Smr"/>
    <property type="match status" value="1"/>
</dbReference>
<dbReference type="GO" id="GO:0003677">
    <property type="term" value="F:DNA binding"/>
    <property type="evidence" value="ECO:0007669"/>
    <property type="project" value="UniProtKB-KW"/>
</dbReference>
<dbReference type="PANTHER" id="PTHR35562:SF2">
    <property type="entry name" value="DNA ENDONUCLEASE SMRA-RELATED"/>
    <property type="match status" value="1"/>
</dbReference>
<evidence type="ECO:0000256" key="8">
    <source>
        <dbReference type="ARBA" id="ARBA00023125"/>
    </source>
</evidence>
<evidence type="ECO:0000256" key="4">
    <source>
        <dbReference type="ARBA" id="ARBA00022759"/>
    </source>
</evidence>
<feature type="compositionally biased region" description="Basic and acidic residues" evidence="9">
    <location>
        <begin position="32"/>
        <end position="54"/>
    </location>
</feature>
<keyword evidence="12" id="KW-1185">Reference proteome</keyword>
<evidence type="ECO:0000256" key="1">
    <source>
        <dbReference type="ARBA" id="ARBA00022722"/>
    </source>
</evidence>
<dbReference type="AlphaFoldDB" id="A0A1L9QNS5"/>
<dbReference type="InterPro" id="IPR002625">
    <property type="entry name" value="Smr_dom"/>
</dbReference>